<organism evidence="2 3">
    <name type="scientific">Paenibacillus soyae</name>
    <dbReference type="NCBI Taxonomy" id="2969249"/>
    <lineage>
        <taxon>Bacteria</taxon>
        <taxon>Bacillati</taxon>
        <taxon>Bacillota</taxon>
        <taxon>Bacilli</taxon>
        <taxon>Bacillales</taxon>
        <taxon>Paenibacillaceae</taxon>
        <taxon>Paenibacillus</taxon>
    </lineage>
</organism>
<dbReference type="RefSeq" id="WP_257446002.1">
    <property type="nucleotide sequence ID" value="NZ_JANIPJ010000008.1"/>
</dbReference>
<feature type="signal peptide" evidence="1">
    <location>
        <begin position="1"/>
        <end position="20"/>
    </location>
</feature>
<protein>
    <submittedName>
        <fullName evidence="2">Extracellular solute-binding protein</fullName>
    </submittedName>
</protein>
<keyword evidence="3" id="KW-1185">Reference proteome</keyword>
<comment type="caution">
    <text evidence="2">The sequence shown here is derived from an EMBL/GenBank/DDBJ whole genome shotgun (WGS) entry which is preliminary data.</text>
</comment>
<evidence type="ECO:0000313" key="2">
    <source>
        <dbReference type="EMBL" id="MCR2804729.1"/>
    </source>
</evidence>
<dbReference type="Pfam" id="PF13416">
    <property type="entry name" value="SBP_bac_8"/>
    <property type="match status" value="1"/>
</dbReference>
<dbReference type="InterPro" id="IPR006059">
    <property type="entry name" value="SBP"/>
</dbReference>
<dbReference type="PANTHER" id="PTHR43649">
    <property type="entry name" value="ARABINOSE-BINDING PROTEIN-RELATED"/>
    <property type="match status" value="1"/>
</dbReference>
<reference evidence="2" key="1">
    <citation type="submission" date="2022-08" db="EMBL/GenBank/DDBJ databases">
        <title>The genomic sequence of strain Paenibacillus sp. SCIV0701.</title>
        <authorList>
            <person name="Zhao H."/>
        </authorList>
    </citation>
    <scope>NUCLEOTIDE SEQUENCE</scope>
    <source>
        <strain evidence="2">SCIV0701</strain>
    </source>
</reference>
<dbReference type="Gene3D" id="3.40.190.10">
    <property type="entry name" value="Periplasmic binding protein-like II"/>
    <property type="match status" value="2"/>
</dbReference>
<dbReference type="Proteomes" id="UP001141950">
    <property type="component" value="Unassembled WGS sequence"/>
</dbReference>
<dbReference type="PROSITE" id="PS51257">
    <property type="entry name" value="PROKAR_LIPOPROTEIN"/>
    <property type="match status" value="1"/>
</dbReference>
<accession>A0A9X2MPZ4</accession>
<sequence>MRKKWFVTGTAMLVTMTMLAAGCSNGGNNVNNGGNEGAKPQESTAPVEESIKFPLEKPIELSIFAATDPQVKKDYNEMQMFKQLQEQTNVNVKWTMVSTEQLVEKKNITIASGQLPDAFFGRGVLRDEEVIKLSSQGALIPLEELIEEHAPNLKKVFEQRPEFKKQITAPDGHIYSLPTTVERDFNGIPSALFMNKKWLDDLGLAIPTTVDEFYNALKAFKENDPNGNKKADEIPFSFVFGNNSQNGPNALAGAFGIPNDDNRDHLYIDNGTVKYAPEQPEYENYVQFMSKLYKEGLMDQEVFTHNLNAYQTKIRSEVPQVGAFFTYSLGSVFGNVQNDYVAVPPLKGANGEQGWLRMPVGFSIGSFAITNSNKNPEITMKWIDSIYEEKQSFQFESGPFGLTSKENADGTIEKLTPPEGVAFGAFKHSEAPGNGAVTIVLQDMVDRYIDAQADEKRTYYNMYDPFAPKEILPSMLMTTEDIETLAPIQLDLGGPNGFYSSNFAQFVMNGFTHADWENYVAQLKKMNIDTYVSIYQKYYDAYKAK</sequence>
<keyword evidence="1" id="KW-0732">Signal</keyword>
<feature type="chain" id="PRO_5040909370" evidence="1">
    <location>
        <begin position="21"/>
        <end position="545"/>
    </location>
</feature>
<dbReference type="SUPFAM" id="SSF53850">
    <property type="entry name" value="Periplasmic binding protein-like II"/>
    <property type="match status" value="1"/>
</dbReference>
<dbReference type="PANTHER" id="PTHR43649:SF12">
    <property type="entry name" value="DIACETYLCHITOBIOSE BINDING PROTEIN DASA"/>
    <property type="match status" value="1"/>
</dbReference>
<evidence type="ECO:0000313" key="3">
    <source>
        <dbReference type="Proteomes" id="UP001141950"/>
    </source>
</evidence>
<dbReference type="EMBL" id="JANIPJ010000008">
    <property type="protein sequence ID" value="MCR2804729.1"/>
    <property type="molecule type" value="Genomic_DNA"/>
</dbReference>
<dbReference type="AlphaFoldDB" id="A0A9X2MPZ4"/>
<proteinExistence type="predicted"/>
<dbReference type="InterPro" id="IPR050490">
    <property type="entry name" value="Bact_solute-bd_prot1"/>
</dbReference>
<name>A0A9X2MPZ4_9BACL</name>
<gene>
    <name evidence="2" type="ORF">NQZ67_12650</name>
</gene>
<evidence type="ECO:0000256" key="1">
    <source>
        <dbReference type="SAM" id="SignalP"/>
    </source>
</evidence>